<dbReference type="AlphaFoldDB" id="A0A9P0E8F9"/>
<feature type="compositionally biased region" description="Low complexity" evidence="16">
    <location>
        <begin position="1140"/>
        <end position="1149"/>
    </location>
</feature>
<evidence type="ECO:0000256" key="1">
    <source>
        <dbReference type="ARBA" id="ARBA00022448"/>
    </source>
</evidence>
<accession>A0A9P0E8F9</accession>
<organism evidence="19 20">
    <name type="scientific">Nezara viridula</name>
    <name type="common">Southern green stink bug</name>
    <name type="synonym">Cimex viridulus</name>
    <dbReference type="NCBI Taxonomy" id="85310"/>
    <lineage>
        <taxon>Eukaryota</taxon>
        <taxon>Metazoa</taxon>
        <taxon>Ecdysozoa</taxon>
        <taxon>Arthropoda</taxon>
        <taxon>Hexapoda</taxon>
        <taxon>Insecta</taxon>
        <taxon>Pterygota</taxon>
        <taxon>Neoptera</taxon>
        <taxon>Paraneoptera</taxon>
        <taxon>Hemiptera</taxon>
        <taxon>Heteroptera</taxon>
        <taxon>Panheteroptera</taxon>
        <taxon>Pentatomomorpha</taxon>
        <taxon>Pentatomoidea</taxon>
        <taxon>Pentatomidae</taxon>
        <taxon>Pentatominae</taxon>
        <taxon>Nezara</taxon>
    </lineage>
</organism>
<dbReference type="OrthoDB" id="2373987at2759"/>
<keyword evidence="5 17" id="KW-0812">Transmembrane</keyword>
<feature type="transmembrane region" description="Helical" evidence="17">
    <location>
        <begin position="374"/>
        <end position="395"/>
    </location>
</feature>
<comment type="similarity">
    <text evidence="14">Belongs to the transient receptor (TC 1.A.4) family. STrpC subfamily.</text>
</comment>
<evidence type="ECO:0000256" key="3">
    <source>
        <dbReference type="ARBA" id="ARBA00022568"/>
    </source>
</evidence>
<dbReference type="SMART" id="SM01420">
    <property type="entry name" value="TRP_2"/>
    <property type="match status" value="1"/>
</dbReference>
<evidence type="ECO:0000256" key="15">
    <source>
        <dbReference type="PROSITE-ProRule" id="PRU00023"/>
    </source>
</evidence>
<dbReference type="Pfam" id="PF00520">
    <property type="entry name" value="Ion_trans"/>
    <property type="match status" value="1"/>
</dbReference>
<keyword evidence="11" id="KW-0966">Cell projection</keyword>
<feature type="region of interest" description="Disordered" evidence="16">
    <location>
        <begin position="1098"/>
        <end position="1119"/>
    </location>
</feature>
<evidence type="ECO:0000313" key="20">
    <source>
        <dbReference type="Proteomes" id="UP001152798"/>
    </source>
</evidence>
<dbReference type="GO" id="GO:0030425">
    <property type="term" value="C:dendrite"/>
    <property type="evidence" value="ECO:0007669"/>
    <property type="project" value="UniProtKB-ARBA"/>
</dbReference>
<dbReference type="SMART" id="SM00248">
    <property type="entry name" value="ANK"/>
    <property type="match status" value="2"/>
</dbReference>
<dbReference type="GO" id="GO:0051480">
    <property type="term" value="P:regulation of cytosolic calcium ion concentration"/>
    <property type="evidence" value="ECO:0007669"/>
    <property type="project" value="TreeGrafter"/>
</dbReference>
<evidence type="ECO:0000256" key="9">
    <source>
        <dbReference type="ARBA" id="ARBA00023065"/>
    </source>
</evidence>
<feature type="compositionally biased region" description="Polar residues" evidence="16">
    <location>
        <begin position="1098"/>
        <end position="1108"/>
    </location>
</feature>
<feature type="compositionally biased region" description="Basic and acidic residues" evidence="16">
    <location>
        <begin position="1109"/>
        <end position="1119"/>
    </location>
</feature>
<dbReference type="InterPro" id="IPR002110">
    <property type="entry name" value="Ankyrin_rpt"/>
</dbReference>
<proteinExistence type="inferred from homology"/>
<comment type="subcellular location">
    <subcellularLocation>
        <location evidence="13">Cell projection</location>
        <location evidence="13">Rhabdomere membrane</location>
        <topology evidence="13">Multi-pass membrane protein</topology>
    </subcellularLocation>
</comment>
<dbReference type="InterPro" id="IPR005821">
    <property type="entry name" value="Ion_trans_dom"/>
</dbReference>
<evidence type="ECO:0000256" key="16">
    <source>
        <dbReference type="SAM" id="MobiDB-lite"/>
    </source>
</evidence>
<feature type="region of interest" description="Disordered" evidence="16">
    <location>
        <begin position="1133"/>
        <end position="1165"/>
    </location>
</feature>
<name>A0A9P0E8F9_NEZVI</name>
<keyword evidence="6" id="KW-0677">Repeat</keyword>
<keyword evidence="20" id="KW-1185">Reference proteome</keyword>
<dbReference type="FunFam" id="1.25.40.20:FF:000221">
    <property type="entry name" value="Transient receptor potential-gamma protein"/>
    <property type="match status" value="1"/>
</dbReference>
<dbReference type="Proteomes" id="UP001152798">
    <property type="component" value="Chromosome 2"/>
</dbReference>
<dbReference type="InterPro" id="IPR002153">
    <property type="entry name" value="TRPC_channel"/>
</dbReference>
<keyword evidence="2" id="KW-1003">Cell membrane</keyword>
<evidence type="ECO:0000256" key="4">
    <source>
        <dbReference type="ARBA" id="ARBA00022673"/>
    </source>
</evidence>
<evidence type="ECO:0000256" key="12">
    <source>
        <dbReference type="ARBA" id="ARBA00023303"/>
    </source>
</evidence>
<dbReference type="GO" id="GO:0033583">
    <property type="term" value="C:rhabdomere membrane"/>
    <property type="evidence" value="ECO:0007669"/>
    <property type="project" value="UniProtKB-SubCell"/>
</dbReference>
<protein>
    <recommendedName>
        <fullName evidence="18">Transient receptor ion channel domain-containing protein</fullName>
    </recommendedName>
</protein>
<feature type="transmembrane region" description="Helical" evidence="17">
    <location>
        <begin position="644"/>
        <end position="669"/>
    </location>
</feature>
<evidence type="ECO:0000256" key="6">
    <source>
        <dbReference type="ARBA" id="ARBA00022737"/>
    </source>
</evidence>
<evidence type="ECO:0000256" key="11">
    <source>
        <dbReference type="ARBA" id="ARBA00023273"/>
    </source>
</evidence>
<evidence type="ECO:0000256" key="8">
    <source>
        <dbReference type="ARBA" id="ARBA00023043"/>
    </source>
</evidence>
<keyword evidence="7 17" id="KW-1133">Transmembrane helix</keyword>
<keyword evidence="1" id="KW-0813">Transport</keyword>
<feature type="region of interest" description="Disordered" evidence="16">
    <location>
        <begin position="946"/>
        <end position="1016"/>
    </location>
</feature>
<keyword evidence="3" id="KW-0106">Calcium</keyword>
<dbReference type="InterPro" id="IPR036770">
    <property type="entry name" value="Ankyrin_rpt-contain_sf"/>
</dbReference>
<feature type="transmembrane region" description="Helical" evidence="17">
    <location>
        <begin position="554"/>
        <end position="580"/>
    </location>
</feature>
<dbReference type="GO" id="GO:0070679">
    <property type="term" value="F:inositol 1,4,5 trisphosphate binding"/>
    <property type="evidence" value="ECO:0007669"/>
    <property type="project" value="TreeGrafter"/>
</dbReference>
<dbReference type="PANTHER" id="PTHR10117">
    <property type="entry name" value="TRANSIENT RECEPTOR POTENTIAL CHANNEL"/>
    <property type="match status" value="1"/>
</dbReference>
<feature type="transmembrane region" description="Helical" evidence="17">
    <location>
        <begin position="342"/>
        <end position="362"/>
    </location>
</feature>
<reference evidence="19" key="1">
    <citation type="submission" date="2022-01" db="EMBL/GenBank/DDBJ databases">
        <authorList>
            <person name="King R."/>
        </authorList>
    </citation>
    <scope>NUCLEOTIDE SEQUENCE</scope>
</reference>
<dbReference type="Pfam" id="PF08344">
    <property type="entry name" value="TRP_2"/>
    <property type="match status" value="1"/>
</dbReference>
<evidence type="ECO:0000256" key="2">
    <source>
        <dbReference type="ARBA" id="ARBA00022475"/>
    </source>
</evidence>
<feature type="compositionally biased region" description="Basic and acidic residues" evidence="16">
    <location>
        <begin position="995"/>
        <end position="1016"/>
    </location>
</feature>
<evidence type="ECO:0000256" key="10">
    <source>
        <dbReference type="ARBA" id="ARBA00023136"/>
    </source>
</evidence>
<keyword evidence="9" id="KW-0406">Ion transport</keyword>
<dbReference type="InterPro" id="IPR013555">
    <property type="entry name" value="TRP_dom"/>
</dbReference>
<keyword evidence="3" id="KW-0109">Calcium transport</keyword>
<evidence type="ECO:0000256" key="17">
    <source>
        <dbReference type="SAM" id="Phobius"/>
    </source>
</evidence>
<dbReference type="PRINTS" id="PR01097">
    <property type="entry name" value="TRNSRECEPTRP"/>
</dbReference>
<keyword evidence="8 15" id="KW-0040">ANK repeat</keyword>
<dbReference type="Gene3D" id="1.25.40.20">
    <property type="entry name" value="Ankyrin repeat-containing domain"/>
    <property type="match status" value="1"/>
</dbReference>
<dbReference type="EMBL" id="OV725078">
    <property type="protein sequence ID" value="CAH1393551.1"/>
    <property type="molecule type" value="Genomic_DNA"/>
</dbReference>
<feature type="region of interest" description="Disordered" evidence="16">
    <location>
        <begin position="908"/>
        <end position="928"/>
    </location>
</feature>
<dbReference type="GO" id="GO:0015279">
    <property type="term" value="F:store-operated calcium channel activity"/>
    <property type="evidence" value="ECO:0007669"/>
    <property type="project" value="TreeGrafter"/>
</dbReference>
<feature type="domain" description="Transient receptor ion channel" evidence="18">
    <location>
        <begin position="188"/>
        <end position="250"/>
    </location>
</feature>
<keyword evidence="10 17" id="KW-0472">Membrane</keyword>
<evidence type="ECO:0000256" key="13">
    <source>
        <dbReference type="ARBA" id="ARBA00043946"/>
    </source>
</evidence>
<gene>
    <name evidence="19" type="ORF">NEZAVI_LOCUS4204</name>
</gene>
<keyword evidence="12" id="KW-0407">Ion channel</keyword>
<dbReference type="PROSITE" id="PS50297">
    <property type="entry name" value="ANK_REP_REGION"/>
    <property type="match status" value="1"/>
</dbReference>
<evidence type="ECO:0000256" key="14">
    <source>
        <dbReference type="ARBA" id="ARBA00060916"/>
    </source>
</evidence>
<sequence>MKKDEKRVEKTVKNGEVGLDIDDPVIEKKINMPNLPKQLTLEEKKYLLAVERGDLPNVRRMLHRAHRKKHINIDCVDPLGRGALTLAIDGENLEMVELLTVLGVQTKDSLLQAINVGFVEAVELLLEYEELVHKEGEQYSWEKVDWNIATFTPDITPLILAAHRNNYEILKILLDRGATLPMPHEIRCGCEECITESTEDSLKHSRSRINEYKALASPSLIALSSSDPILSTFELSWDLRNLAFAEQESKSEYLDLRRQCQQFAVDLLSQTRSSQELAIILNHDPDSPPYEDGEHMKLARLELAIKYKQKKFVAHPNIQQLLATMWYDGLPGFRRKTLYAKLLEVCRIALLFPFYCMLYILAPATSTGKLMRKPFMKFLIHASSYLFFLLLLILVSQRVEDLVVELFGTESMRAEMEKMQVIHRGHGPKILEVLVGFYVLGFIWEETMEIWTEGIQEYLRNLWNFIDFTRNSLYVGVFLLRCAAYWQQANQIAYDPSIAYIPREQWDAYDPQLIAEGLFAAANVFSALKLVHLFSINPHLGPLQISLGRMVIDIVKFFFIYSLVLFAFACGLNQLLWYFAELERRKCYSLPGGLPDWDNKGDSCTKWRSFGNLFESTQSLFWASFGGVGTDAFQLTGIKTYTRFWGLLMFGSYSVINVIVLLNLLIAMMSNSYAIIDEHSDTEWKFARTKLWLSYFEESATLPPPFNIFPTPKMFMKLLGIRRKDKMRRMSTKRKERKEKERDYRYTAVMRALVWRYISVSQRQCDENPVTEDDVNEIKGEISAMKCEILDVLERNGLDVSSADKKEKTVLGKKMKMWERRLMKDFHVAPVAPEEEMDLLLCEPPPDEDKLSKFRRIAKLAVLSSAQQKWGQVVRGACTASQIGHCNSREAFKNQQCLQRAMQEAQKLVTRSPIATPRSPSPANVSLPETTGASIMELLHDISRETQAAEHQNQSGKHLDVQNSSVKPSPVQSHGRSPSFGLERKGIKTESSQDTDMKSNFKESKLPTNKKSEDKSSLKINVTTFVDTTPRDKTEQNVQQTLKANDKIELKDQRGLTPSKSNENLNLKKTVIPVVSVSPPPCIPSPMKSPLKLQIKNVSSPENNTQILRNEDTDKNTNSKDVKHENLQETYTSFKEEAPSLVSSSSYSSQEALIPPSPSDVSTPVHLKGCIKTVKRQPKGGWL</sequence>
<evidence type="ECO:0000259" key="18">
    <source>
        <dbReference type="SMART" id="SM01420"/>
    </source>
</evidence>
<feature type="repeat" description="ANK" evidence="15">
    <location>
        <begin position="153"/>
        <end position="185"/>
    </location>
</feature>
<evidence type="ECO:0000313" key="19">
    <source>
        <dbReference type="EMBL" id="CAH1393551.1"/>
    </source>
</evidence>
<dbReference type="NCBIfam" id="TIGR00870">
    <property type="entry name" value="trp"/>
    <property type="match status" value="1"/>
</dbReference>
<dbReference type="SUPFAM" id="SSF48403">
    <property type="entry name" value="Ankyrin repeat"/>
    <property type="match status" value="1"/>
</dbReference>
<evidence type="ECO:0000256" key="7">
    <source>
        <dbReference type="ARBA" id="ARBA00022989"/>
    </source>
</evidence>
<dbReference type="PROSITE" id="PS50088">
    <property type="entry name" value="ANK_REPEAT"/>
    <property type="match status" value="1"/>
</dbReference>
<evidence type="ECO:0000256" key="5">
    <source>
        <dbReference type="ARBA" id="ARBA00022692"/>
    </source>
</evidence>
<feature type="compositionally biased region" description="Polar residues" evidence="16">
    <location>
        <begin position="949"/>
        <end position="976"/>
    </location>
</feature>
<keyword evidence="4" id="KW-0107">Calcium channel</keyword>
<dbReference type="PANTHER" id="PTHR10117:SF47">
    <property type="entry name" value="TRANSIENT-RECEPTOR-POTENTIAL-LIKE PROTEIN"/>
    <property type="match status" value="1"/>
</dbReference>
<feature type="transmembrane region" description="Helical" evidence="17">
    <location>
        <begin position="513"/>
        <end position="534"/>
    </location>
</feature>
<dbReference type="Pfam" id="PF00023">
    <property type="entry name" value="Ank"/>
    <property type="match status" value="1"/>
</dbReference>
<dbReference type="GO" id="GO:0034703">
    <property type="term" value="C:cation channel complex"/>
    <property type="evidence" value="ECO:0007669"/>
    <property type="project" value="UniProtKB-ARBA"/>
</dbReference>
<dbReference type="GO" id="GO:0050877">
    <property type="term" value="P:nervous system process"/>
    <property type="evidence" value="ECO:0007669"/>
    <property type="project" value="UniProtKB-ARBA"/>
</dbReference>